<dbReference type="RefSeq" id="XP_003737184.1">
    <property type="nucleotide sequence ID" value="XM_003737136.1"/>
</dbReference>
<reference evidence="2" key="1">
    <citation type="submission" date="2025-08" db="UniProtKB">
        <authorList>
            <consortium name="RefSeq"/>
        </authorList>
    </citation>
    <scope>IDENTIFICATION</scope>
</reference>
<dbReference type="GeneID" id="100905890"/>
<dbReference type="KEGG" id="goe:100905890"/>
<dbReference type="AlphaFoldDB" id="A0AAJ6VUQ0"/>
<dbReference type="Proteomes" id="UP000694867">
    <property type="component" value="Unplaced"/>
</dbReference>
<accession>A0AAJ6VUQ0</accession>
<name>A0AAJ6VUQ0_9ACAR</name>
<sequence length="272" mass="30573">MSFQTQECFKARFEQNDGLFTTEEDLNRARSDCMKCSSVTFSNLQQALNTFKVREAKALDLSAKVEAGMRYLLDDGDLLADHESARWNCGMSQMRYESLLLNGDLAAKQKIDACTFRNSVRGKWYVEKQRLIRESVIEVAQSLRDRPMLLKDLRIVFALHLNSTALDKYIDCTARNLDLSVQGPFHDGSIQVDCSVSGPSKSAGGNSCVARALQARNAEEVEAMVDDIFNEKKQGSAVFGSFAKFVNVRKQRKNQIDVSEGYTIMIAPELLR</sequence>
<organism evidence="1 2">
    <name type="scientific">Galendromus occidentalis</name>
    <name type="common">western predatory mite</name>
    <dbReference type="NCBI Taxonomy" id="34638"/>
    <lineage>
        <taxon>Eukaryota</taxon>
        <taxon>Metazoa</taxon>
        <taxon>Ecdysozoa</taxon>
        <taxon>Arthropoda</taxon>
        <taxon>Chelicerata</taxon>
        <taxon>Arachnida</taxon>
        <taxon>Acari</taxon>
        <taxon>Parasitiformes</taxon>
        <taxon>Mesostigmata</taxon>
        <taxon>Gamasina</taxon>
        <taxon>Phytoseioidea</taxon>
        <taxon>Phytoseiidae</taxon>
        <taxon>Typhlodrominae</taxon>
        <taxon>Galendromus</taxon>
    </lineage>
</organism>
<protein>
    <submittedName>
        <fullName evidence="2">Uncharacterized protein LOC100905890</fullName>
    </submittedName>
</protein>
<keyword evidence="1" id="KW-1185">Reference proteome</keyword>
<gene>
    <name evidence="2" type="primary">LOC100905890</name>
</gene>
<evidence type="ECO:0000313" key="1">
    <source>
        <dbReference type="Proteomes" id="UP000694867"/>
    </source>
</evidence>
<proteinExistence type="predicted"/>
<evidence type="ECO:0000313" key="2">
    <source>
        <dbReference type="RefSeq" id="XP_003737184.1"/>
    </source>
</evidence>